<feature type="domain" description="TonB-dependent receptor-like beta-barrel" evidence="11">
    <location>
        <begin position="442"/>
        <end position="921"/>
    </location>
</feature>
<keyword evidence="14" id="KW-1185">Reference proteome</keyword>
<dbReference type="Gene3D" id="2.40.170.20">
    <property type="entry name" value="TonB-dependent receptor, beta-barrel domain"/>
    <property type="match status" value="1"/>
</dbReference>
<evidence type="ECO:0000256" key="4">
    <source>
        <dbReference type="ARBA" id="ARBA00022692"/>
    </source>
</evidence>
<keyword evidence="10" id="KW-0732">Signal</keyword>
<dbReference type="AlphaFoldDB" id="A0A1I5RTA6"/>
<evidence type="ECO:0000313" key="14">
    <source>
        <dbReference type="Proteomes" id="UP000199031"/>
    </source>
</evidence>
<evidence type="ECO:0000256" key="5">
    <source>
        <dbReference type="ARBA" id="ARBA00023077"/>
    </source>
</evidence>
<evidence type="ECO:0000256" key="6">
    <source>
        <dbReference type="ARBA" id="ARBA00023136"/>
    </source>
</evidence>
<proteinExistence type="inferred from homology"/>
<feature type="chain" id="PRO_5011521884" evidence="10">
    <location>
        <begin position="20"/>
        <end position="1079"/>
    </location>
</feature>
<keyword evidence="2 8" id="KW-0813">Transport</keyword>
<accession>A0A1I5RTA6</accession>
<dbReference type="Pfam" id="PF07715">
    <property type="entry name" value="Plug"/>
    <property type="match status" value="1"/>
</dbReference>
<gene>
    <name evidence="13" type="ORF">SAMN05444277_101408</name>
</gene>
<protein>
    <submittedName>
        <fullName evidence="13">TonB-linked outer membrane protein, SusC/RagA family</fullName>
    </submittedName>
</protein>
<dbReference type="InterPro" id="IPR008969">
    <property type="entry name" value="CarboxyPept-like_regulatory"/>
</dbReference>
<dbReference type="InterPro" id="IPR039426">
    <property type="entry name" value="TonB-dep_rcpt-like"/>
</dbReference>
<comment type="similarity">
    <text evidence="8 9">Belongs to the TonB-dependent receptor family.</text>
</comment>
<dbReference type="InterPro" id="IPR000531">
    <property type="entry name" value="Beta-barrel_TonB"/>
</dbReference>
<dbReference type="InterPro" id="IPR023996">
    <property type="entry name" value="TonB-dep_OMP_SusC/RagA"/>
</dbReference>
<evidence type="ECO:0000256" key="9">
    <source>
        <dbReference type="RuleBase" id="RU003357"/>
    </source>
</evidence>
<dbReference type="PROSITE" id="PS52016">
    <property type="entry name" value="TONB_DEPENDENT_REC_3"/>
    <property type="match status" value="1"/>
</dbReference>
<feature type="signal peptide" evidence="10">
    <location>
        <begin position="1"/>
        <end position="19"/>
    </location>
</feature>
<dbReference type="SUPFAM" id="SSF56935">
    <property type="entry name" value="Porins"/>
    <property type="match status" value="1"/>
</dbReference>
<evidence type="ECO:0000259" key="11">
    <source>
        <dbReference type="Pfam" id="PF00593"/>
    </source>
</evidence>
<dbReference type="InterPro" id="IPR012910">
    <property type="entry name" value="Plug_dom"/>
</dbReference>
<dbReference type="GO" id="GO:0009279">
    <property type="term" value="C:cell outer membrane"/>
    <property type="evidence" value="ECO:0007669"/>
    <property type="project" value="UniProtKB-SubCell"/>
</dbReference>
<comment type="subcellular location">
    <subcellularLocation>
        <location evidence="1 8">Cell outer membrane</location>
        <topology evidence="1 8">Multi-pass membrane protein</topology>
    </subcellularLocation>
</comment>
<evidence type="ECO:0000313" key="13">
    <source>
        <dbReference type="EMBL" id="SFP61764.1"/>
    </source>
</evidence>
<dbReference type="InterPro" id="IPR036942">
    <property type="entry name" value="Beta-barrel_TonB_sf"/>
</dbReference>
<keyword evidence="5 9" id="KW-0798">TonB box</keyword>
<dbReference type="InterPro" id="IPR023997">
    <property type="entry name" value="TonB-dep_OMP_SusC/RagA_CS"/>
</dbReference>
<evidence type="ECO:0000256" key="10">
    <source>
        <dbReference type="SAM" id="SignalP"/>
    </source>
</evidence>
<sequence length="1079" mass="118678">MRVCASFLLFFLLSISAIAQKPVTGKVTSAKDGSPIGFATVTVKGTNVGTSSDADGNFSLTMPAGSTTLVISSVGYATIEVDASSGSVNVVLSESSSSLDEIIVTGYTSQKKKDITGSVSVVNVEEMNKLPTSQINNQLQGQAAGVTVIGSGQPGETPQVRIRGINTFGNNNPLYVVDGVPTGNINDLNPNDVASLQVLKDAGAASIYGSRANNGVIIITTKRGRGKTSVTYDGYYGQQVVKRGNPWNMLNPQENADLTYLAYRNDGLEPTTYYSLYGSGDKPVLPDYIAPAGAKEGDPSVNPDLYYVNPNYTDASELGSFHRIIKANKAGTDWFHEMNKDAPMQSHNVTVSGGSDKNSYLFSFNYLDQQGTVIYTYQKKYAVRVNTQFSIGDRIRVGENLSYTINNNPQITPLTEGGFIGYAMREMPIIPVYDIMGNFAGNYGAALGNAFNPVATAYRTRNDKGLGSRLFGAGYVDVDLIKGLTLHSQFGGEVYSGYYHSFGYPTYENTENTTSNTYYEGSNWGYNWTWTNTLTYHRTFGKHDVQLMAGTEAYYETGENIDAWNRDYFSFDPNYTTLNTGTYASPSVSSGRYYGSLWSPIIARLDYQFNEKYIISGVFRHDGSSKFTPTHKYGNFPAVTVGWRISQEKFMESVKWINELKLRAGWGIMGNQINVFQNNQYATYNGDKGSSFYDIGGTNSSLVQGFKTGQVPNEDTKWEKDINSNIGVDATLFNNKLNFTLDYYQKNIKDLLFNPPLPGTAGNGTAPYVNIAQMHTNGWDGSISYHGNITRDLQFDLGFNLTSYKNEIIKVSNTSDYFFTGDSRRFGNNFIINQVGQPVNEFYGYKVLGYFNTQAEIDALNDAASKATNGEVTTYEQDAGLGRFKYADVNGDGYISDDDRTYIGNPNPDFTYGINIGLTYKAFDFSAFFFGTQGNEIWNNVKYWTDLFPTFVGAKSKTALYDSWTPEHTNASAPMVSSNSYFSTAGVASSWYVQNGSYLRCKYMVLGYTLGANNLGKTGIQSLRVYVQAANLFTITKYAGVDPEINSSAGDDTQSRDFGVDEGSYANPKQFIIGLNVKF</sequence>
<dbReference type="SUPFAM" id="SSF49464">
    <property type="entry name" value="Carboxypeptidase regulatory domain-like"/>
    <property type="match status" value="1"/>
</dbReference>
<dbReference type="NCBIfam" id="TIGR04056">
    <property type="entry name" value="OMP_RagA_SusC"/>
    <property type="match status" value="1"/>
</dbReference>
<evidence type="ECO:0000256" key="7">
    <source>
        <dbReference type="ARBA" id="ARBA00023237"/>
    </source>
</evidence>
<dbReference type="Gene3D" id="2.60.40.1120">
    <property type="entry name" value="Carboxypeptidase-like, regulatory domain"/>
    <property type="match status" value="1"/>
</dbReference>
<dbReference type="Pfam" id="PF13715">
    <property type="entry name" value="CarbopepD_reg_2"/>
    <property type="match status" value="1"/>
</dbReference>
<evidence type="ECO:0000256" key="8">
    <source>
        <dbReference type="PROSITE-ProRule" id="PRU01360"/>
    </source>
</evidence>
<dbReference type="Gene3D" id="2.170.130.10">
    <property type="entry name" value="TonB-dependent receptor, plug domain"/>
    <property type="match status" value="1"/>
</dbReference>
<keyword evidence="3 8" id="KW-1134">Transmembrane beta strand</keyword>
<evidence type="ECO:0000259" key="12">
    <source>
        <dbReference type="Pfam" id="PF07715"/>
    </source>
</evidence>
<name>A0A1I5RTA6_9BACT</name>
<reference evidence="13 14" key="1">
    <citation type="submission" date="2016-10" db="EMBL/GenBank/DDBJ databases">
        <authorList>
            <person name="de Groot N.N."/>
        </authorList>
    </citation>
    <scope>NUCLEOTIDE SEQUENCE [LARGE SCALE GENOMIC DNA]</scope>
    <source>
        <strain evidence="13 14">DSM 28286</strain>
    </source>
</reference>
<keyword evidence="4 8" id="KW-0812">Transmembrane</keyword>
<dbReference type="EMBL" id="FOXQ01000001">
    <property type="protein sequence ID" value="SFP61764.1"/>
    <property type="molecule type" value="Genomic_DNA"/>
</dbReference>
<evidence type="ECO:0000256" key="2">
    <source>
        <dbReference type="ARBA" id="ARBA00022448"/>
    </source>
</evidence>
<dbReference type="InterPro" id="IPR037066">
    <property type="entry name" value="Plug_dom_sf"/>
</dbReference>
<organism evidence="13 14">
    <name type="scientific">Parafilimonas terrae</name>
    <dbReference type="NCBI Taxonomy" id="1465490"/>
    <lineage>
        <taxon>Bacteria</taxon>
        <taxon>Pseudomonadati</taxon>
        <taxon>Bacteroidota</taxon>
        <taxon>Chitinophagia</taxon>
        <taxon>Chitinophagales</taxon>
        <taxon>Chitinophagaceae</taxon>
        <taxon>Parafilimonas</taxon>
    </lineage>
</organism>
<evidence type="ECO:0000256" key="1">
    <source>
        <dbReference type="ARBA" id="ARBA00004571"/>
    </source>
</evidence>
<keyword evidence="7 8" id="KW-0998">Cell outer membrane</keyword>
<dbReference type="Pfam" id="PF00593">
    <property type="entry name" value="TonB_dep_Rec_b-barrel"/>
    <property type="match status" value="1"/>
</dbReference>
<dbReference type="NCBIfam" id="TIGR04057">
    <property type="entry name" value="SusC_RagA_signa"/>
    <property type="match status" value="1"/>
</dbReference>
<dbReference type="STRING" id="1465490.SAMN05444277_101408"/>
<feature type="domain" description="TonB-dependent receptor plug" evidence="12">
    <location>
        <begin position="111"/>
        <end position="216"/>
    </location>
</feature>
<evidence type="ECO:0000256" key="3">
    <source>
        <dbReference type="ARBA" id="ARBA00022452"/>
    </source>
</evidence>
<keyword evidence="6 8" id="KW-0472">Membrane</keyword>
<dbReference type="Proteomes" id="UP000199031">
    <property type="component" value="Unassembled WGS sequence"/>
</dbReference>